<dbReference type="EMBL" id="JBHMDO010000008">
    <property type="protein sequence ID" value="MFB9324990.1"/>
    <property type="molecule type" value="Genomic_DNA"/>
</dbReference>
<evidence type="ECO:0000313" key="2">
    <source>
        <dbReference type="Proteomes" id="UP001589747"/>
    </source>
</evidence>
<accession>A0ABV5KJC0</accession>
<dbReference type="RefSeq" id="WP_377489965.1">
    <property type="nucleotide sequence ID" value="NZ_JBHMDO010000008.1"/>
</dbReference>
<dbReference type="Proteomes" id="UP001589747">
    <property type="component" value="Unassembled WGS sequence"/>
</dbReference>
<organism evidence="1 2">
    <name type="scientific">Paenibacillus aurantiacus</name>
    <dbReference type="NCBI Taxonomy" id="1936118"/>
    <lineage>
        <taxon>Bacteria</taxon>
        <taxon>Bacillati</taxon>
        <taxon>Bacillota</taxon>
        <taxon>Bacilli</taxon>
        <taxon>Bacillales</taxon>
        <taxon>Paenibacillaceae</taxon>
        <taxon>Paenibacillus</taxon>
    </lineage>
</organism>
<gene>
    <name evidence="1" type="ORF">ACFFSY_03525</name>
</gene>
<evidence type="ECO:0000313" key="1">
    <source>
        <dbReference type="EMBL" id="MFB9324990.1"/>
    </source>
</evidence>
<proteinExistence type="predicted"/>
<comment type="caution">
    <text evidence="1">The sequence shown here is derived from an EMBL/GenBank/DDBJ whole genome shotgun (WGS) entry which is preliminary data.</text>
</comment>
<name>A0ABV5KJC0_9BACL</name>
<sequence>MSSKINISVFVPSVGQNHEFIVPGEMTTDKVLSLIANLLAEEYQGISSNPSQLWLYDRSTLDVLDPSLTFRQLGVRNGSKLMLA</sequence>
<reference evidence="1 2" key="1">
    <citation type="submission" date="2024-09" db="EMBL/GenBank/DDBJ databases">
        <authorList>
            <person name="Sun Q."/>
            <person name="Mori K."/>
        </authorList>
    </citation>
    <scope>NUCLEOTIDE SEQUENCE [LARGE SCALE GENOMIC DNA]</scope>
    <source>
        <strain evidence="1 2">TISTR 2452</strain>
    </source>
</reference>
<protein>
    <recommendedName>
        <fullName evidence="3">Ubiquitin-like domain-containing protein</fullName>
    </recommendedName>
</protein>
<evidence type="ECO:0008006" key="3">
    <source>
        <dbReference type="Google" id="ProtNLM"/>
    </source>
</evidence>
<keyword evidence="2" id="KW-1185">Reference proteome</keyword>